<organism evidence="2 3">
    <name type="scientific">Marisediminicola antarctica</name>
    <dbReference type="NCBI Taxonomy" id="674079"/>
    <lineage>
        <taxon>Bacteria</taxon>
        <taxon>Bacillati</taxon>
        <taxon>Actinomycetota</taxon>
        <taxon>Actinomycetes</taxon>
        <taxon>Micrococcales</taxon>
        <taxon>Microbacteriaceae</taxon>
        <taxon>Marisediminicola</taxon>
    </lineage>
</organism>
<dbReference type="AlphaFoldDB" id="A0A7L5AI09"/>
<dbReference type="KEGG" id="mant:BHD05_08630"/>
<evidence type="ECO:0000259" key="1">
    <source>
        <dbReference type="Pfam" id="PF01882"/>
    </source>
</evidence>
<dbReference type="Proteomes" id="UP000464507">
    <property type="component" value="Chromosome"/>
</dbReference>
<dbReference type="EMBL" id="CP017146">
    <property type="protein sequence ID" value="QHO69696.1"/>
    <property type="molecule type" value="Genomic_DNA"/>
</dbReference>
<sequence length="295" mass="32799">MTSLLRKVKTRLAIHAHRKVRGMLEGEYTSVFHGRSIEFDDLRHYVPGDEVKDIDWKATARMGTPMTRRYIASRKHTVLLVTDTGRNMAAVAASGEQKIDIAILAAGVVGYLAARHGDLVAILAGDAEQTEYRGPESTDAHLERLLQLMASRTTLGSGRSDLSTQLAYVARGFRRRMILVVIADDRVIDQVQRRLLRRLSAQHEILWLTVGDADPTRADWSAGGMYEVADGAELPRAVRSQRHLREEFAEAALARTAAADELFDSLAISSGRVEAETDVIPGLFRLLEGHRHARR</sequence>
<dbReference type="PANTHER" id="PTHR33608">
    <property type="entry name" value="BLL2464 PROTEIN"/>
    <property type="match status" value="1"/>
</dbReference>
<name>A0A7L5AI09_9MICO</name>
<reference evidence="2 3" key="1">
    <citation type="submission" date="2016-09" db="EMBL/GenBank/DDBJ databases">
        <title>Complete genome sequence of microbes from the polar regions.</title>
        <authorList>
            <person name="Liao L."/>
            <person name="Chen B."/>
        </authorList>
    </citation>
    <scope>NUCLEOTIDE SEQUENCE [LARGE SCALE GENOMIC DNA]</scope>
    <source>
        <strain evidence="2 3">ZS314</strain>
    </source>
</reference>
<dbReference type="PANTHER" id="PTHR33608:SF6">
    <property type="entry name" value="BLL2464 PROTEIN"/>
    <property type="match status" value="1"/>
</dbReference>
<proteinExistence type="predicted"/>
<keyword evidence="3" id="KW-1185">Reference proteome</keyword>
<feature type="domain" description="DUF58" evidence="1">
    <location>
        <begin position="41"/>
        <end position="255"/>
    </location>
</feature>
<dbReference type="InterPro" id="IPR002881">
    <property type="entry name" value="DUF58"/>
</dbReference>
<gene>
    <name evidence="2" type="ORF">BHD05_08630</name>
</gene>
<dbReference type="RefSeq" id="WP_161886076.1">
    <property type="nucleotide sequence ID" value="NZ_CP017146.1"/>
</dbReference>
<evidence type="ECO:0000313" key="3">
    <source>
        <dbReference type="Proteomes" id="UP000464507"/>
    </source>
</evidence>
<protein>
    <recommendedName>
        <fullName evidence="1">DUF58 domain-containing protein</fullName>
    </recommendedName>
</protein>
<accession>A0A7L5AI09</accession>
<dbReference type="OrthoDB" id="9776116at2"/>
<dbReference type="Pfam" id="PF01882">
    <property type="entry name" value="DUF58"/>
    <property type="match status" value="1"/>
</dbReference>
<evidence type="ECO:0000313" key="2">
    <source>
        <dbReference type="EMBL" id="QHO69696.1"/>
    </source>
</evidence>